<organism evidence="1 2">
    <name type="scientific">Paramuricea clavata</name>
    <name type="common">Red gorgonian</name>
    <name type="synonym">Violescent sea-whip</name>
    <dbReference type="NCBI Taxonomy" id="317549"/>
    <lineage>
        <taxon>Eukaryota</taxon>
        <taxon>Metazoa</taxon>
        <taxon>Cnidaria</taxon>
        <taxon>Anthozoa</taxon>
        <taxon>Octocorallia</taxon>
        <taxon>Malacalcyonacea</taxon>
        <taxon>Plexauridae</taxon>
        <taxon>Paramuricea</taxon>
    </lineage>
</organism>
<reference evidence="1" key="1">
    <citation type="submission" date="2020-04" db="EMBL/GenBank/DDBJ databases">
        <authorList>
            <person name="Alioto T."/>
            <person name="Alioto T."/>
            <person name="Gomez Garrido J."/>
        </authorList>
    </citation>
    <scope>NUCLEOTIDE SEQUENCE</scope>
    <source>
        <strain evidence="1">A484AB</strain>
    </source>
</reference>
<gene>
    <name evidence="1" type="ORF">PACLA_8A074410</name>
</gene>
<protein>
    <submittedName>
        <fullName evidence="1">Uncharacterized protein</fullName>
    </submittedName>
</protein>
<dbReference type="InterPro" id="IPR043502">
    <property type="entry name" value="DNA/RNA_pol_sf"/>
</dbReference>
<name>A0A7D9HJG6_PARCT</name>
<comment type="caution">
    <text evidence="1">The sequence shown here is derived from an EMBL/GenBank/DDBJ whole genome shotgun (WGS) entry which is preliminary data.</text>
</comment>
<dbReference type="InterPro" id="IPR000477">
    <property type="entry name" value="RT_dom"/>
</dbReference>
<dbReference type="Proteomes" id="UP001152795">
    <property type="component" value="Unassembled WGS sequence"/>
</dbReference>
<evidence type="ECO:0000313" key="1">
    <source>
        <dbReference type="EMBL" id="CAB3986537.1"/>
    </source>
</evidence>
<dbReference type="OrthoDB" id="5960351at2759"/>
<dbReference type="Pfam" id="PF00078">
    <property type="entry name" value="RVT_1"/>
    <property type="match status" value="1"/>
</dbReference>
<dbReference type="SUPFAM" id="SSF56672">
    <property type="entry name" value="DNA/RNA polymerases"/>
    <property type="match status" value="1"/>
</dbReference>
<accession>A0A7D9HJG6</accession>
<sequence length="244" mass="27207">MATNKAPGFDKIPLRVIKDCLPAILPSLTSIINATFDSAYFPTVWRISEVIPIPKERDHQVANNNRPTSLLPILSKVCERAAHDQFTSYLLSENRLSSKQSGNIKLHSTETSVIHTTDEILSAIDKKKLSAVVFLDMSKAFDSINHEILYAKLKDVGASESVIVWFRSYLSSRYQAVRIYTALSDRLPVSCGVPQGSILGPLLFSIYVNDHPKKFLTSTLCRCHQATNVILPSRPGKCGRTYEQ</sequence>
<dbReference type="PANTHER" id="PTHR33332">
    <property type="entry name" value="REVERSE TRANSCRIPTASE DOMAIN-CONTAINING PROTEIN"/>
    <property type="match status" value="1"/>
</dbReference>
<proteinExistence type="predicted"/>
<dbReference type="PROSITE" id="PS50878">
    <property type="entry name" value="RT_POL"/>
    <property type="match status" value="1"/>
</dbReference>
<evidence type="ECO:0000313" key="2">
    <source>
        <dbReference type="Proteomes" id="UP001152795"/>
    </source>
</evidence>
<dbReference type="AlphaFoldDB" id="A0A7D9HJG6"/>
<dbReference type="EMBL" id="CACRXK020001030">
    <property type="protein sequence ID" value="CAB3986537.1"/>
    <property type="molecule type" value="Genomic_DNA"/>
</dbReference>
<keyword evidence="2" id="KW-1185">Reference proteome</keyword>